<evidence type="ECO:0000256" key="8">
    <source>
        <dbReference type="ARBA" id="ARBA00023268"/>
    </source>
</evidence>
<dbReference type="NCBIfam" id="TIGR02199">
    <property type="entry name" value="rfaE_dom_II"/>
    <property type="match status" value="1"/>
</dbReference>
<dbReference type="InterPro" id="IPR029056">
    <property type="entry name" value="Ribokinase-like"/>
</dbReference>
<dbReference type="GO" id="GO:0009244">
    <property type="term" value="P:lipopolysaccharide core region biosynthetic process"/>
    <property type="evidence" value="ECO:0007669"/>
    <property type="project" value="UniProtKB-UniPathway"/>
</dbReference>
<comment type="catalytic activity">
    <reaction evidence="10">
        <text>D-glycero-beta-D-manno-heptose 1-phosphate + ATP + H(+) = ADP-D-glycero-beta-D-manno-heptose + diphosphate</text>
        <dbReference type="Rhea" id="RHEA:27465"/>
        <dbReference type="ChEBI" id="CHEBI:15378"/>
        <dbReference type="ChEBI" id="CHEBI:30616"/>
        <dbReference type="ChEBI" id="CHEBI:33019"/>
        <dbReference type="ChEBI" id="CHEBI:59967"/>
        <dbReference type="ChEBI" id="CHEBI:61593"/>
        <dbReference type="EC" id="2.7.7.70"/>
    </reaction>
</comment>
<dbReference type="Proteomes" id="UP000199656">
    <property type="component" value="Unassembled WGS sequence"/>
</dbReference>
<dbReference type="InterPro" id="IPR014729">
    <property type="entry name" value="Rossmann-like_a/b/a_fold"/>
</dbReference>
<gene>
    <name evidence="13" type="ORF">SAMN05660909_03799</name>
</gene>
<evidence type="ECO:0000259" key="12">
    <source>
        <dbReference type="Pfam" id="PF01467"/>
    </source>
</evidence>
<evidence type="ECO:0000256" key="1">
    <source>
        <dbReference type="ARBA" id="ARBA00004713"/>
    </source>
</evidence>
<keyword evidence="8" id="KW-0511">Multifunctional enzyme</keyword>
<dbReference type="STRING" id="408074.SAMN05660909_03799"/>
<keyword evidence="5" id="KW-0547">Nucleotide-binding</keyword>
<evidence type="ECO:0000256" key="9">
    <source>
        <dbReference type="ARBA" id="ARBA00023277"/>
    </source>
</evidence>
<feature type="domain" description="Cytidyltransferase-like" evidence="12">
    <location>
        <begin position="352"/>
        <end position="463"/>
    </location>
</feature>
<accession>A0A1H4EKY6</accession>
<dbReference type="GO" id="GO:0033786">
    <property type="term" value="F:heptose-1-phosphate adenylyltransferase activity"/>
    <property type="evidence" value="ECO:0007669"/>
    <property type="project" value="TreeGrafter"/>
</dbReference>
<dbReference type="PANTHER" id="PTHR46969">
    <property type="entry name" value="BIFUNCTIONAL PROTEIN HLDE"/>
    <property type="match status" value="1"/>
</dbReference>
<comment type="pathway">
    <text evidence="1">Bacterial outer membrane biogenesis; LPS core biosynthesis.</text>
</comment>
<dbReference type="GO" id="GO:0016773">
    <property type="term" value="F:phosphotransferase activity, alcohol group as acceptor"/>
    <property type="evidence" value="ECO:0007669"/>
    <property type="project" value="InterPro"/>
</dbReference>
<dbReference type="GO" id="GO:0033785">
    <property type="term" value="F:heptose 7-phosphate kinase activity"/>
    <property type="evidence" value="ECO:0007669"/>
    <property type="project" value="TreeGrafter"/>
</dbReference>
<reference evidence="14" key="1">
    <citation type="submission" date="2016-10" db="EMBL/GenBank/DDBJ databases">
        <authorList>
            <person name="Varghese N."/>
            <person name="Submissions S."/>
        </authorList>
    </citation>
    <scope>NUCLEOTIDE SEQUENCE [LARGE SCALE GENOMIC DNA]</scope>
    <source>
        <strain evidence="14">DSM 23920</strain>
    </source>
</reference>
<evidence type="ECO:0000256" key="7">
    <source>
        <dbReference type="ARBA" id="ARBA00022840"/>
    </source>
</evidence>
<dbReference type="GO" id="GO:0005524">
    <property type="term" value="F:ATP binding"/>
    <property type="evidence" value="ECO:0007669"/>
    <property type="project" value="UniProtKB-KW"/>
</dbReference>
<dbReference type="Gene3D" id="3.40.50.620">
    <property type="entry name" value="HUPs"/>
    <property type="match status" value="1"/>
</dbReference>
<dbReference type="InterPro" id="IPR002173">
    <property type="entry name" value="Carboh/pur_kinase_PfkB_CS"/>
</dbReference>
<proteinExistence type="predicted"/>
<keyword evidence="4" id="KW-0548">Nucleotidyltransferase</keyword>
<evidence type="ECO:0000256" key="10">
    <source>
        <dbReference type="ARBA" id="ARBA00047428"/>
    </source>
</evidence>
<dbReference type="Gene3D" id="3.40.1190.20">
    <property type="match status" value="1"/>
</dbReference>
<keyword evidence="14" id="KW-1185">Reference proteome</keyword>
<keyword evidence="9" id="KW-0119">Carbohydrate metabolism</keyword>
<dbReference type="InterPro" id="IPR011611">
    <property type="entry name" value="PfkB_dom"/>
</dbReference>
<dbReference type="RefSeq" id="WP_211118334.1">
    <property type="nucleotide sequence ID" value="NZ_FNRL01000019.1"/>
</dbReference>
<name>A0A1H4EKY6_9BACT</name>
<evidence type="ECO:0000313" key="14">
    <source>
        <dbReference type="Proteomes" id="UP000199656"/>
    </source>
</evidence>
<evidence type="ECO:0000256" key="5">
    <source>
        <dbReference type="ARBA" id="ARBA00022741"/>
    </source>
</evidence>
<dbReference type="PROSITE" id="PS00583">
    <property type="entry name" value="PFKB_KINASES_1"/>
    <property type="match status" value="1"/>
</dbReference>
<keyword evidence="6 13" id="KW-0418">Kinase</keyword>
<dbReference type="SUPFAM" id="SSF52374">
    <property type="entry name" value="Nucleotidylyl transferase"/>
    <property type="match status" value="1"/>
</dbReference>
<organism evidence="13 14">
    <name type="scientific">Chitinophaga terrae</name>
    <name type="common">ex Kim and Jung 2007</name>
    <dbReference type="NCBI Taxonomy" id="408074"/>
    <lineage>
        <taxon>Bacteria</taxon>
        <taxon>Pseudomonadati</taxon>
        <taxon>Bacteroidota</taxon>
        <taxon>Chitinophagia</taxon>
        <taxon>Chitinophagales</taxon>
        <taxon>Chitinophagaceae</taxon>
        <taxon>Chitinophaga</taxon>
    </lineage>
</organism>
<dbReference type="AlphaFoldDB" id="A0A1H4EKY6"/>
<dbReference type="EC" id="2.7.7.70" evidence="2"/>
<dbReference type="GO" id="GO:0005829">
    <property type="term" value="C:cytosol"/>
    <property type="evidence" value="ECO:0007669"/>
    <property type="project" value="TreeGrafter"/>
</dbReference>
<dbReference type="Pfam" id="PF01467">
    <property type="entry name" value="CTP_transf_like"/>
    <property type="match status" value="1"/>
</dbReference>
<dbReference type="NCBIfam" id="TIGR00125">
    <property type="entry name" value="cyt_tran_rel"/>
    <property type="match status" value="1"/>
</dbReference>
<dbReference type="InterPro" id="IPR004821">
    <property type="entry name" value="Cyt_trans-like"/>
</dbReference>
<evidence type="ECO:0000256" key="4">
    <source>
        <dbReference type="ARBA" id="ARBA00022695"/>
    </source>
</evidence>
<dbReference type="InterPro" id="IPR011914">
    <property type="entry name" value="RfaE_dom_II"/>
</dbReference>
<keyword evidence="7" id="KW-0067">ATP-binding</keyword>
<evidence type="ECO:0000256" key="3">
    <source>
        <dbReference type="ARBA" id="ARBA00022679"/>
    </source>
</evidence>
<feature type="domain" description="Carbohydrate kinase PfkB" evidence="11">
    <location>
        <begin position="16"/>
        <end position="314"/>
    </location>
</feature>
<dbReference type="EMBL" id="FNRL01000019">
    <property type="protein sequence ID" value="SEA85733.1"/>
    <property type="molecule type" value="Genomic_DNA"/>
</dbReference>
<dbReference type="PANTHER" id="PTHR46969:SF1">
    <property type="entry name" value="BIFUNCTIONAL PROTEIN HLDE"/>
    <property type="match status" value="1"/>
</dbReference>
<evidence type="ECO:0000256" key="2">
    <source>
        <dbReference type="ARBA" id="ARBA00012519"/>
    </source>
</evidence>
<dbReference type="UniPathway" id="UPA00958"/>
<evidence type="ECO:0000313" key="13">
    <source>
        <dbReference type="EMBL" id="SEA85733.1"/>
    </source>
</evidence>
<protein>
    <recommendedName>
        <fullName evidence="2">D-glycero-beta-D-manno-heptose 1-phosphate adenylyltransferase</fullName>
        <ecNumber evidence="2">2.7.7.70</ecNumber>
    </recommendedName>
</protein>
<keyword evidence="3 13" id="KW-0808">Transferase</keyword>
<evidence type="ECO:0000259" key="11">
    <source>
        <dbReference type="Pfam" id="PF00294"/>
    </source>
</evidence>
<sequence>MEKVIQQLYEHPQRFSVLVIGDLILDAYMKGYSNRLCPEATAPVVNIQDEKYALGGAGNIAFNLAALGANVTCMGITGKDKEAQVMQELFSDSKINTNIISCAERTTICKTRLVSGTQLLARYDKGSEGSIDDSCTKMVIRELNEIYPYFDAVILADYRKGFFNTAIIKAIEKLQKKYHPYLAVDSKKLQNYAALQPDIVKPNRKETATLLEEREEAIHASALLQHQSRLFDCTGAKVIAVTLDEDGAVILEKEKPAMVLKAERVPHPQVSGAGDTYLSAFTMAYMQCRNSIESASVASLAASIAIKKPVTAFCSIRELMFTAALNSKIIDSEETLELLSSLYRSSGKRIVFTNGCFDILHSGHVSYLEQAAGLGDVLIVGVNNDESIKRLKGPKRPVNHLADRMEVLAGLRCVTHIVPFGGLNEDNPDQLISIIQPDVFAKGGDYTIDTLPEAPLVEALGGQVEIIPIVNNTSTSNIINKISAYQLLNI</sequence>
<evidence type="ECO:0000256" key="6">
    <source>
        <dbReference type="ARBA" id="ARBA00022777"/>
    </source>
</evidence>
<dbReference type="SUPFAM" id="SSF53613">
    <property type="entry name" value="Ribokinase-like"/>
    <property type="match status" value="1"/>
</dbReference>
<dbReference type="Pfam" id="PF00294">
    <property type="entry name" value="PfkB"/>
    <property type="match status" value="1"/>
</dbReference>